<dbReference type="PANTHER" id="PTHR43201:SF5">
    <property type="entry name" value="MEDIUM-CHAIN ACYL-COA LIGASE ACSF2, MITOCHONDRIAL"/>
    <property type="match status" value="1"/>
</dbReference>
<dbReference type="InterPro" id="IPR020845">
    <property type="entry name" value="AMP-binding_CS"/>
</dbReference>
<dbReference type="AlphaFoldDB" id="A0A1G7W766"/>
<evidence type="ECO:0000256" key="2">
    <source>
        <dbReference type="ARBA" id="ARBA00022598"/>
    </source>
</evidence>
<keyword evidence="2" id="KW-0436">Ligase</keyword>
<keyword evidence="6" id="KW-1185">Reference proteome</keyword>
<dbReference type="InterPro" id="IPR045851">
    <property type="entry name" value="AMP-bd_C_sf"/>
</dbReference>
<dbReference type="Pfam" id="PF00501">
    <property type="entry name" value="AMP-binding"/>
    <property type="match status" value="1"/>
</dbReference>
<sequence>MNYLDWIAKWSSYTPYKKAVYCLDTKRSFSYMELHENSLKIGNYLINRFQLKRGERLAVIAEHSPEYLMLFIATQRLGIILVPLNYRYTSQEIGYCIDDVSPSLILGDDLKFKTKIPEQKNKIQAQFMSFKSFFEKAEKADTDYPNLDFKIDTEQPIFIFYTSGTTGKPKGVIYTNRMMFWNSLNTAVQLEITSVDHTINALPPFHTSGWNVLLLPMLHRGARVDFISKFQPGKILSYIQEQPISLFLAVPTMLRMMVKSKVFSKFKPKKLNYFIVGGENLSCKLIDIWAKKGILMSQGYGLTEAGPSITSLHRHEALWKKGSIGKPNFYVDVKILNHKNEEVNNNQAGELCIKGNIVTPGYWNNSACTLQKIKDEWLHTGDIVCRDADGFLFMIGRKNNIYISGGENIHPSEIENILYQIDGIEEAAVVGVEDENWGETGVAFVVLQNQKLKVKDIRSYLRKHLASYKVPREIIIMEKLPKSGLGKINKNELKVGFKKINNDKKNFL</sequence>
<dbReference type="STRING" id="470826.SAMN04488027_10535"/>
<gene>
    <name evidence="5" type="ORF">SAMN04488027_10535</name>
</gene>
<dbReference type="FunFam" id="3.30.300.30:FF:000008">
    <property type="entry name" value="2,3-dihydroxybenzoate-AMP ligase"/>
    <property type="match status" value="1"/>
</dbReference>
<evidence type="ECO:0000313" key="5">
    <source>
        <dbReference type="EMBL" id="SDG67773.1"/>
    </source>
</evidence>
<reference evidence="5 6" key="1">
    <citation type="submission" date="2016-10" db="EMBL/GenBank/DDBJ databases">
        <authorList>
            <person name="de Groot N.N."/>
        </authorList>
    </citation>
    <scope>NUCLEOTIDE SEQUENCE [LARGE SCALE GENOMIC DNA]</scope>
    <source>
        <strain evidence="5 6">DSM 19803</strain>
    </source>
</reference>
<dbReference type="OrthoDB" id="9765680at2"/>
<dbReference type="GO" id="GO:0006631">
    <property type="term" value="P:fatty acid metabolic process"/>
    <property type="evidence" value="ECO:0007669"/>
    <property type="project" value="TreeGrafter"/>
</dbReference>
<protein>
    <submittedName>
        <fullName evidence="5">Fatty-acyl-CoA synthase</fullName>
    </submittedName>
</protein>
<evidence type="ECO:0000259" key="4">
    <source>
        <dbReference type="Pfam" id="PF13193"/>
    </source>
</evidence>
<dbReference type="Pfam" id="PF13193">
    <property type="entry name" value="AMP-binding_C"/>
    <property type="match status" value="1"/>
</dbReference>
<dbReference type="PROSITE" id="PS00455">
    <property type="entry name" value="AMP_BINDING"/>
    <property type="match status" value="1"/>
</dbReference>
<proteinExistence type="inferred from homology"/>
<dbReference type="Proteomes" id="UP000199296">
    <property type="component" value="Unassembled WGS sequence"/>
</dbReference>
<dbReference type="RefSeq" id="WP_093367004.1">
    <property type="nucleotide sequence ID" value="NZ_FNCW01000005.1"/>
</dbReference>
<dbReference type="EMBL" id="FNCW01000005">
    <property type="protein sequence ID" value="SDG67773.1"/>
    <property type="molecule type" value="Genomic_DNA"/>
</dbReference>
<dbReference type="PANTHER" id="PTHR43201">
    <property type="entry name" value="ACYL-COA SYNTHETASE"/>
    <property type="match status" value="1"/>
</dbReference>
<accession>A0A1G7W766</accession>
<dbReference type="InterPro" id="IPR000873">
    <property type="entry name" value="AMP-dep_synth/lig_dom"/>
</dbReference>
<name>A0A1G7W766_9FLAO</name>
<feature type="domain" description="AMP-binding enzyme C-terminal" evidence="4">
    <location>
        <begin position="413"/>
        <end position="487"/>
    </location>
</feature>
<dbReference type="InterPro" id="IPR042099">
    <property type="entry name" value="ANL_N_sf"/>
</dbReference>
<dbReference type="GO" id="GO:0031956">
    <property type="term" value="F:medium-chain fatty acid-CoA ligase activity"/>
    <property type="evidence" value="ECO:0007669"/>
    <property type="project" value="TreeGrafter"/>
</dbReference>
<evidence type="ECO:0000259" key="3">
    <source>
        <dbReference type="Pfam" id="PF00501"/>
    </source>
</evidence>
<dbReference type="InterPro" id="IPR025110">
    <property type="entry name" value="AMP-bd_C"/>
</dbReference>
<dbReference type="SUPFAM" id="SSF56801">
    <property type="entry name" value="Acetyl-CoA synthetase-like"/>
    <property type="match status" value="1"/>
</dbReference>
<comment type="similarity">
    <text evidence="1">Belongs to the ATP-dependent AMP-binding enzyme family.</text>
</comment>
<evidence type="ECO:0000256" key="1">
    <source>
        <dbReference type="ARBA" id="ARBA00006432"/>
    </source>
</evidence>
<dbReference type="Gene3D" id="3.30.300.30">
    <property type="match status" value="1"/>
</dbReference>
<dbReference type="Gene3D" id="3.40.50.12780">
    <property type="entry name" value="N-terminal domain of ligase-like"/>
    <property type="match status" value="1"/>
</dbReference>
<feature type="domain" description="AMP-dependent synthetase/ligase" evidence="3">
    <location>
        <begin position="12"/>
        <end position="363"/>
    </location>
</feature>
<evidence type="ECO:0000313" key="6">
    <source>
        <dbReference type="Proteomes" id="UP000199296"/>
    </source>
</evidence>
<organism evidence="5 6">
    <name type="scientific">Psychroflexus sediminis</name>
    <dbReference type="NCBI Taxonomy" id="470826"/>
    <lineage>
        <taxon>Bacteria</taxon>
        <taxon>Pseudomonadati</taxon>
        <taxon>Bacteroidota</taxon>
        <taxon>Flavobacteriia</taxon>
        <taxon>Flavobacteriales</taxon>
        <taxon>Flavobacteriaceae</taxon>
        <taxon>Psychroflexus</taxon>
    </lineage>
</organism>